<gene>
    <name evidence="1" type="ORF">GGP41_002021</name>
</gene>
<organism evidence="1 2">
    <name type="scientific">Cochliobolus sativus</name>
    <name type="common">Common root rot and spot blotch fungus</name>
    <name type="synonym">Bipolaris sorokiniana</name>
    <dbReference type="NCBI Taxonomy" id="45130"/>
    <lineage>
        <taxon>Eukaryota</taxon>
        <taxon>Fungi</taxon>
        <taxon>Dikarya</taxon>
        <taxon>Ascomycota</taxon>
        <taxon>Pezizomycotina</taxon>
        <taxon>Dothideomycetes</taxon>
        <taxon>Pleosporomycetidae</taxon>
        <taxon>Pleosporales</taxon>
        <taxon>Pleosporineae</taxon>
        <taxon>Pleosporaceae</taxon>
        <taxon>Bipolaris</taxon>
    </lineage>
</organism>
<reference evidence="1" key="1">
    <citation type="submission" date="2019-11" db="EMBL/GenBank/DDBJ databases">
        <title>Bipolaris sorokiniana Genome sequencing.</title>
        <authorList>
            <person name="Wang H."/>
        </authorList>
    </citation>
    <scope>NUCLEOTIDE SEQUENCE</scope>
</reference>
<evidence type="ECO:0000313" key="2">
    <source>
        <dbReference type="Proteomes" id="UP000624244"/>
    </source>
</evidence>
<dbReference type="AlphaFoldDB" id="A0A8H5ZTA0"/>
<evidence type="ECO:0000313" key="1">
    <source>
        <dbReference type="EMBL" id="KAF5853468.1"/>
    </source>
</evidence>
<accession>A0A8H5ZTA0</accession>
<protein>
    <submittedName>
        <fullName evidence="1">Uncharacterized protein</fullName>
    </submittedName>
</protein>
<name>A0A8H5ZTA0_COCSA</name>
<proteinExistence type="predicted"/>
<comment type="caution">
    <text evidence="1">The sequence shown here is derived from an EMBL/GenBank/DDBJ whole genome shotgun (WGS) entry which is preliminary data.</text>
</comment>
<dbReference type="EMBL" id="WNKQ01000002">
    <property type="protein sequence ID" value="KAF5853468.1"/>
    <property type="molecule type" value="Genomic_DNA"/>
</dbReference>
<sequence>MPLRAYSIAKSWLASPAYWALGIQGACTHAHTTPPAHALPLSLPRHPNMSATTRLCRCSYSSIHVCPETPTARLPVMSVCHIARKSLLARTLPVTTNAPPPSPFFRLLLRRYTGEH</sequence>
<dbReference type="Proteomes" id="UP000624244">
    <property type="component" value="Unassembled WGS sequence"/>
</dbReference>